<evidence type="ECO:0000256" key="3">
    <source>
        <dbReference type="ARBA" id="ARBA00022840"/>
    </source>
</evidence>
<feature type="domain" description="Helicase C-terminal" evidence="4">
    <location>
        <begin position="945"/>
        <end position="1092"/>
    </location>
</feature>
<dbReference type="Proteomes" id="UP000077266">
    <property type="component" value="Unassembled WGS sequence"/>
</dbReference>
<evidence type="ECO:0000313" key="5">
    <source>
        <dbReference type="EMBL" id="KZV80108.1"/>
    </source>
</evidence>
<keyword evidence="2" id="KW-0378">Hydrolase</keyword>
<dbReference type="InterPro" id="IPR050628">
    <property type="entry name" value="SNF2_RAD54_helicase_TF"/>
</dbReference>
<evidence type="ECO:0000256" key="2">
    <source>
        <dbReference type="ARBA" id="ARBA00022801"/>
    </source>
</evidence>
<evidence type="ECO:0000259" key="4">
    <source>
        <dbReference type="PROSITE" id="PS51194"/>
    </source>
</evidence>
<keyword evidence="1" id="KW-0547">Nucleotide-binding</keyword>
<dbReference type="AlphaFoldDB" id="A0A165B962"/>
<dbReference type="CDD" id="cd18793">
    <property type="entry name" value="SF2_C_SNF"/>
    <property type="match status" value="1"/>
</dbReference>
<keyword evidence="3" id="KW-0067">ATP-binding</keyword>
<keyword evidence="6" id="KW-1185">Reference proteome</keyword>
<organism evidence="5 6">
    <name type="scientific">Exidia glandulosa HHB12029</name>
    <dbReference type="NCBI Taxonomy" id="1314781"/>
    <lineage>
        <taxon>Eukaryota</taxon>
        <taxon>Fungi</taxon>
        <taxon>Dikarya</taxon>
        <taxon>Basidiomycota</taxon>
        <taxon>Agaricomycotina</taxon>
        <taxon>Agaricomycetes</taxon>
        <taxon>Auriculariales</taxon>
        <taxon>Exidiaceae</taxon>
        <taxon>Exidia</taxon>
    </lineage>
</organism>
<dbReference type="InterPro" id="IPR000330">
    <property type="entry name" value="SNF2_N"/>
</dbReference>
<reference evidence="5 6" key="1">
    <citation type="journal article" date="2016" name="Mol. Biol. Evol.">
        <title>Comparative Genomics of Early-Diverging Mushroom-Forming Fungi Provides Insights into the Origins of Lignocellulose Decay Capabilities.</title>
        <authorList>
            <person name="Nagy L.G."/>
            <person name="Riley R."/>
            <person name="Tritt A."/>
            <person name="Adam C."/>
            <person name="Daum C."/>
            <person name="Floudas D."/>
            <person name="Sun H."/>
            <person name="Yadav J.S."/>
            <person name="Pangilinan J."/>
            <person name="Larsson K.H."/>
            <person name="Matsuura K."/>
            <person name="Barry K."/>
            <person name="Labutti K."/>
            <person name="Kuo R."/>
            <person name="Ohm R.A."/>
            <person name="Bhattacharya S.S."/>
            <person name="Shirouzu T."/>
            <person name="Yoshinaga Y."/>
            <person name="Martin F.M."/>
            <person name="Grigoriev I.V."/>
            <person name="Hibbett D.S."/>
        </authorList>
    </citation>
    <scope>NUCLEOTIDE SEQUENCE [LARGE SCALE GENOMIC DNA]</scope>
    <source>
        <strain evidence="5 6">HHB12029</strain>
    </source>
</reference>
<dbReference type="GO" id="GO:0016787">
    <property type="term" value="F:hydrolase activity"/>
    <property type="evidence" value="ECO:0007669"/>
    <property type="project" value="UniProtKB-KW"/>
</dbReference>
<accession>A0A165B962</accession>
<dbReference type="OrthoDB" id="2803695at2759"/>
<dbReference type="InterPro" id="IPR001650">
    <property type="entry name" value="Helicase_C-like"/>
</dbReference>
<dbReference type="InterPro" id="IPR027417">
    <property type="entry name" value="P-loop_NTPase"/>
</dbReference>
<dbReference type="InterPro" id="IPR049730">
    <property type="entry name" value="SNF2/RAD54-like_C"/>
</dbReference>
<dbReference type="GO" id="GO:0008094">
    <property type="term" value="F:ATP-dependent activity, acting on DNA"/>
    <property type="evidence" value="ECO:0007669"/>
    <property type="project" value="TreeGrafter"/>
</dbReference>
<protein>
    <recommendedName>
        <fullName evidence="4">Helicase C-terminal domain-containing protein</fullName>
    </recommendedName>
</protein>
<dbReference type="InterPro" id="IPR014001">
    <property type="entry name" value="Helicase_ATP-bd"/>
</dbReference>
<name>A0A165B962_EXIGL</name>
<dbReference type="EMBL" id="KV426522">
    <property type="protein sequence ID" value="KZV80108.1"/>
    <property type="molecule type" value="Genomic_DNA"/>
</dbReference>
<dbReference type="SMART" id="SM00490">
    <property type="entry name" value="HELICc"/>
    <property type="match status" value="1"/>
</dbReference>
<dbReference type="GO" id="GO:0005634">
    <property type="term" value="C:nucleus"/>
    <property type="evidence" value="ECO:0007669"/>
    <property type="project" value="TreeGrafter"/>
</dbReference>
<dbReference type="Gene3D" id="3.40.50.300">
    <property type="entry name" value="P-loop containing nucleotide triphosphate hydrolases"/>
    <property type="match status" value="2"/>
</dbReference>
<dbReference type="Pfam" id="PF00176">
    <property type="entry name" value="SNF2-rel_dom"/>
    <property type="match status" value="1"/>
</dbReference>
<proteinExistence type="predicted"/>
<dbReference type="GO" id="GO:0005524">
    <property type="term" value="F:ATP binding"/>
    <property type="evidence" value="ECO:0007669"/>
    <property type="project" value="UniProtKB-KW"/>
</dbReference>
<dbReference type="SUPFAM" id="SSF52540">
    <property type="entry name" value="P-loop containing nucleoside triphosphate hydrolases"/>
    <property type="match status" value="2"/>
</dbReference>
<gene>
    <name evidence="5" type="ORF">EXIGLDRAFT_781430</name>
</gene>
<dbReference type="Pfam" id="PF00271">
    <property type="entry name" value="Helicase_C"/>
    <property type="match status" value="1"/>
</dbReference>
<dbReference type="STRING" id="1314781.A0A165B962"/>
<dbReference type="SMART" id="SM00487">
    <property type="entry name" value="DEXDc"/>
    <property type="match status" value="1"/>
</dbReference>
<dbReference type="PROSITE" id="PS51194">
    <property type="entry name" value="HELICASE_CTER"/>
    <property type="match status" value="1"/>
</dbReference>
<dbReference type="PANTHER" id="PTHR45626">
    <property type="entry name" value="TRANSCRIPTION TERMINATION FACTOR 2-RELATED"/>
    <property type="match status" value="1"/>
</dbReference>
<dbReference type="InParanoid" id="A0A165B962"/>
<sequence>MGRYTLVASALEFSQFHRFPDPLPLELTIQDPLFWPWNCPEFIGIAELYPNPWLLPADPSIPAQSTPTLDVINIGYAAAGARQYFELAPHATGRANAPLTRLPGYNIWKGAAQGLGDKGFLVELSRRLEDVESGLDYWMEQKAVPPTRNDLLQPSYSATLAVAIFGQKPPPASEAGVDLWFRSSVVPALLSHWEGQVAKLSALLKKHVAVVESLYTPLSTQTLQSVHVPKLQSFAEAFTRIIKALGPRKWKAYETVCAHGREICNGLGHAFGFERHPTGKLPILLKRCIQSVKVDDATVAALREAIEIYVHVDDAPVEEPGLELPQHTIKIDELTGEATAQFDNMEVTDMWEMLGFPNGHIHGLNETVCTDAKLHPWETDAKKRAKYDAAIAAGGAAVAPFVLLPHQLSAVLALTHWAIRGESGFNCDAVGMGKTIVALALFAVLNNFRDWYRTHGAFPGGFADIHHKNGHPNCTRINATCKVTGHLCAPSSTHLWCTGQPDCPVSEHSCALNGPGHRGHRGCTREPKTCPVRDGHGNLPDWPFLVTAPPTLVQQWVDQFWRFIAPGHGNIIPYTNGTGSVAQVVLAHVSDPTGMFHRLGTGRMFVIGSTSAIKTDFNALFGARTKDLYPDVNISKEHEATLFGGFFSVCVHDEVQAARNPKTGNYAPIHVLSRRSFTTIMSTATPITRSPADIMYLAAAGNHALARTQSDWSTNVAESMANLLKLERKISKSRDDVDVGLGLAERVYSSLPGGNSGQFLDPQTSALVLVALTFGQKIRKQLIRRSRQDVEPNLANTLPPVMRPDLVLSPGPWEEAQLRAHNDRRAEQMRESLHVRNARREEDAKRRGKKAPSLSARVMSSNFYLESRLDSNHTCLVSPLTGVDRTTFPQTKEDFYDHPSVKLSTMVDIIKHHQTHDAPPLTIREGELVPGNWDPPVAPGEHVRPLDKSDFKFVVYSAFAVALPLISRVLRVCGFDNIYTLYGDLSPEARRKNLDGFRNARGTVILLMTSVGVAGLNLQDADIMILLDANWSGSFDQQLVGRVYRQGQVCRTICYRLISMFTADYAIIRIGQPKEMANMAVLGNAKGLEIVGDLHGGLDNDEASNYLEEVLTEMDRLYEHSYDGKAPHIPRPPLALSTVPPDPALKAVLASA</sequence>
<evidence type="ECO:0000313" key="6">
    <source>
        <dbReference type="Proteomes" id="UP000077266"/>
    </source>
</evidence>
<evidence type="ECO:0000256" key="1">
    <source>
        <dbReference type="ARBA" id="ARBA00022741"/>
    </source>
</evidence>
<dbReference type="GO" id="GO:0006281">
    <property type="term" value="P:DNA repair"/>
    <property type="evidence" value="ECO:0007669"/>
    <property type="project" value="TreeGrafter"/>
</dbReference>